<dbReference type="GO" id="GO:0002238">
    <property type="term" value="P:response to molecule of fungal origin"/>
    <property type="evidence" value="ECO:0007669"/>
    <property type="project" value="UniProtKB-ARBA"/>
</dbReference>
<evidence type="ECO:0000256" key="3">
    <source>
        <dbReference type="ARBA" id="ARBA00023004"/>
    </source>
</evidence>
<keyword evidence="4" id="KW-0560">Oxidoreductase</keyword>
<name>A0ABD1FYI7_SALDI</name>
<sequence length="341" mass="38584">MEALMSNWLNPVETVPEKYIFPADKRPGSHAFPVMHDIPLIDLQNPNPQHITQQIIDASQRFGIFQVINHGIPASLMEETMAVMKGFFAGPAEYKASLYSTDIAKICRIYSSTLNYDSEDVHYWRDNLTHHCHPLQDHIHLWPQHPPTYRQVVGAYAVETRKLMVRILEAMCEGLGLKPDYLEGEMTKTQLISVNHHIPCPDPTLTLGMPQHTDPNLITVLQQCSVPGLQVLRHRQWMDVPPNPAAFLVVPGLQLKVMSNGKFWSPIHRVMTHRGEARTTIGTFLIPSNEIVIEPADDRPAVYRGFTYGEFFSCFTRSNCDADTALAFFQTNSESTSLSHV</sequence>
<keyword evidence="2 4" id="KW-0479">Metal-binding</keyword>
<accession>A0ABD1FYI7</accession>
<proteinExistence type="inferred from homology"/>
<comment type="caution">
    <text evidence="6">The sequence shown here is derived from an EMBL/GenBank/DDBJ whole genome shotgun (WGS) entry which is preliminary data.</text>
</comment>
<dbReference type="InterPro" id="IPR044861">
    <property type="entry name" value="IPNS-like_FE2OG_OXY"/>
</dbReference>
<organism evidence="6 7">
    <name type="scientific">Salvia divinorum</name>
    <name type="common">Maria pastora</name>
    <name type="synonym">Diviner's sage</name>
    <dbReference type="NCBI Taxonomy" id="28513"/>
    <lineage>
        <taxon>Eukaryota</taxon>
        <taxon>Viridiplantae</taxon>
        <taxon>Streptophyta</taxon>
        <taxon>Embryophyta</taxon>
        <taxon>Tracheophyta</taxon>
        <taxon>Spermatophyta</taxon>
        <taxon>Magnoliopsida</taxon>
        <taxon>eudicotyledons</taxon>
        <taxon>Gunneridae</taxon>
        <taxon>Pentapetalae</taxon>
        <taxon>asterids</taxon>
        <taxon>lamiids</taxon>
        <taxon>Lamiales</taxon>
        <taxon>Lamiaceae</taxon>
        <taxon>Nepetoideae</taxon>
        <taxon>Mentheae</taxon>
        <taxon>Salviinae</taxon>
        <taxon>Salvia</taxon>
        <taxon>Salvia subgen. Calosphace</taxon>
    </lineage>
</organism>
<feature type="domain" description="Fe2OG dioxygenase" evidence="5">
    <location>
        <begin position="187"/>
        <end position="287"/>
    </location>
</feature>
<dbReference type="GO" id="GO:0016706">
    <property type="term" value="F:2-oxoglutarate-dependent dioxygenase activity"/>
    <property type="evidence" value="ECO:0007669"/>
    <property type="project" value="UniProtKB-ARBA"/>
</dbReference>
<dbReference type="SUPFAM" id="SSF51197">
    <property type="entry name" value="Clavaminate synthase-like"/>
    <property type="match status" value="1"/>
</dbReference>
<dbReference type="Gene3D" id="2.60.120.330">
    <property type="entry name" value="B-lactam Antibiotic, Isopenicillin N Synthase, Chain"/>
    <property type="match status" value="1"/>
</dbReference>
<gene>
    <name evidence="6" type="ORF">AAHA92_28746</name>
</gene>
<dbReference type="GO" id="GO:0009805">
    <property type="term" value="P:coumarin biosynthetic process"/>
    <property type="evidence" value="ECO:0007669"/>
    <property type="project" value="UniProtKB-ARBA"/>
</dbReference>
<dbReference type="Pfam" id="PF14226">
    <property type="entry name" value="DIOX_N"/>
    <property type="match status" value="1"/>
</dbReference>
<dbReference type="Proteomes" id="UP001567538">
    <property type="component" value="Unassembled WGS sequence"/>
</dbReference>
<evidence type="ECO:0000256" key="1">
    <source>
        <dbReference type="ARBA" id="ARBA00008056"/>
    </source>
</evidence>
<evidence type="ECO:0000256" key="2">
    <source>
        <dbReference type="ARBA" id="ARBA00022723"/>
    </source>
</evidence>
<dbReference type="AlphaFoldDB" id="A0ABD1FYI7"/>
<comment type="similarity">
    <text evidence="1 4">Belongs to the iron/ascorbate-dependent oxidoreductase family.</text>
</comment>
<dbReference type="InterPro" id="IPR005123">
    <property type="entry name" value="Oxoglu/Fe-dep_dioxygenase_dom"/>
</dbReference>
<evidence type="ECO:0000313" key="6">
    <source>
        <dbReference type="EMBL" id="KAL1536034.1"/>
    </source>
</evidence>
<evidence type="ECO:0000256" key="4">
    <source>
        <dbReference type="RuleBase" id="RU003682"/>
    </source>
</evidence>
<dbReference type="Pfam" id="PF03171">
    <property type="entry name" value="2OG-FeII_Oxy"/>
    <property type="match status" value="1"/>
</dbReference>
<dbReference type="InterPro" id="IPR050295">
    <property type="entry name" value="Plant_2OG-oxidoreductases"/>
</dbReference>
<dbReference type="EMBL" id="JBEAFC010000011">
    <property type="protein sequence ID" value="KAL1536034.1"/>
    <property type="molecule type" value="Genomic_DNA"/>
</dbReference>
<evidence type="ECO:0000259" key="5">
    <source>
        <dbReference type="PROSITE" id="PS51471"/>
    </source>
</evidence>
<dbReference type="PROSITE" id="PS51471">
    <property type="entry name" value="FE2OG_OXY"/>
    <property type="match status" value="1"/>
</dbReference>
<keyword evidence="3 4" id="KW-0408">Iron</keyword>
<keyword evidence="7" id="KW-1185">Reference proteome</keyword>
<dbReference type="PANTHER" id="PTHR47991">
    <property type="entry name" value="OXOGLUTARATE/IRON-DEPENDENT DIOXYGENASE"/>
    <property type="match status" value="1"/>
</dbReference>
<dbReference type="GO" id="GO:0046872">
    <property type="term" value="F:metal ion binding"/>
    <property type="evidence" value="ECO:0007669"/>
    <property type="project" value="UniProtKB-KW"/>
</dbReference>
<reference evidence="6 7" key="1">
    <citation type="submission" date="2024-06" db="EMBL/GenBank/DDBJ databases">
        <title>A chromosome level genome sequence of Diviner's sage (Salvia divinorum).</title>
        <authorList>
            <person name="Ford S.A."/>
            <person name="Ro D.-K."/>
            <person name="Ness R.W."/>
            <person name="Phillips M.A."/>
        </authorList>
    </citation>
    <scope>NUCLEOTIDE SEQUENCE [LARGE SCALE GENOMIC DNA]</scope>
    <source>
        <strain evidence="6">SAF-2024a</strain>
        <tissue evidence="6">Leaf</tissue>
    </source>
</reference>
<protein>
    <submittedName>
        <fullName evidence="6">Hyoscyamine 6-dioxygenase-like</fullName>
    </submittedName>
</protein>
<dbReference type="InterPro" id="IPR026992">
    <property type="entry name" value="DIOX_N"/>
</dbReference>
<evidence type="ECO:0000313" key="7">
    <source>
        <dbReference type="Proteomes" id="UP001567538"/>
    </source>
</evidence>
<dbReference type="InterPro" id="IPR027443">
    <property type="entry name" value="IPNS-like_sf"/>
</dbReference>